<dbReference type="Pfam" id="PF25760">
    <property type="entry name" value="Phage_RB18_ORF43"/>
    <property type="match status" value="1"/>
</dbReference>
<organism evidence="1 2">
    <name type="scientific">Edwardsiella phage PEi20</name>
    <dbReference type="NCBI Taxonomy" id="1608310"/>
    <lineage>
        <taxon>Viruses</taxon>
        <taxon>Duplodnaviria</taxon>
        <taxon>Heunggongvirae</taxon>
        <taxon>Uroviricota</taxon>
        <taxon>Caudoviricetes</taxon>
        <taxon>Pantevenvirales</taxon>
        <taxon>Straboviridae</taxon>
        <taxon>Tevenvirinae</taxon>
        <taxon>Kanagawavirus</taxon>
        <taxon>Kanagawavirus pei20</taxon>
    </lineage>
</organism>
<dbReference type="KEGG" id="vg:26519035"/>
<protein>
    <submittedName>
        <fullName evidence="1">Uncharacterized protein</fullName>
    </submittedName>
</protein>
<evidence type="ECO:0000313" key="2">
    <source>
        <dbReference type="Proteomes" id="UP000204657"/>
    </source>
</evidence>
<dbReference type="InterPro" id="IPR058004">
    <property type="entry name" value="ORF43.1"/>
</dbReference>
<name>A0A0B6VKW9_9CAUD</name>
<dbReference type="EMBL" id="AP014714">
    <property type="protein sequence ID" value="BAQ22702.1"/>
    <property type="molecule type" value="Genomic_DNA"/>
</dbReference>
<accession>A0A0B6VKW9</accession>
<sequence>MTPEQIVKLNDHYGIGPYETVFDLSEVAQEQYQRDAALLDGHKQGDVITIFIRKPTDEPGMDFMIDKKTIEL</sequence>
<dbReference type="GeneID" id="26519035"/>
<dbReference type="OrthoDB" id="40521at10239"/>
<proteinExistence type="predicted"/>
<reference evidence="1 2" key="1">
    <citation type="submission" date="2015-02" db="EMBL/GenBank/DDBJ databases">
        <title>Complete genome sequences of Edwardsiella bacteriophages, PEi20 and PEi26.</title>
        <authorList>
            <person name="Yasuike M."/>
            <person name="Nishiki I."/>
            <person name="Iwasaki Y."/>
            <person name="Nakamura Y."/>
            <person name="Fujiwara A."/>
            <person name="Hassan E.S."/>
            <person name="Mahmoud M.M."/>
            <person name="Kawato Y."/>
            <person name="Nagai S."/>
            <person name="Kobayashi T."/>
            <person name="Ototake M."/>
            <person name="Nakai T."/>
        </authorList>
    </citation>
    <scope>NUCLEOTIDE SEQUENCE [LARGE SCALE GENOMIC DNA]</scope>
</reference>
<evidence type="ECO:0000313" key="1">
    <source>
        <dbReference type="EMBL" id="BAQ22702.1"/>
    </source>
</evidence>
<dbReference type="Proteomes" id="UP000204657">
    <property type="component" value="Segment"/>
</dbReference>
<keyword evidence="2" id="KW-1185">Reference proteome</keyword>
<dbReference type="RefSeq" id="YP_009190210.1">
    <property type="nucleotide sequence ID" value="NC_028683.1"/>
</dbReference>